<dbReference type="InterPro" id="IPR035500">
    <property type="entry name" value="NHR-like_dom_sf"/>
</dbReference>
<name>A0A914ENR9_9BILA</name>
<dbReference type="InterPro" id="IPR000536">
    <property type="entry name" value="Nucl_hrmn_rcpt_lig-bd"/>
</dbReference>
<keyword evidence="3" id="KW-0675">Receptor</keyword>
<evidence type="ECO:0000256" key="3">
    <source>
        <dbReference type="ARBA" id="ARBA00023170"/>
    </source>
</evidence>
<dbReference type="InterPro" id="IPR051152">
    <property type="entry name" value="C.elegans_Orphan_NR"/>
</dbReference>
<dbReference type="PROSITE" id="PS51843">
    <property type="entry name" value="NR_LBD"/>
    <property type="match status" value="1"/>
</dbReference>
<evidence type="ECO:0000313" key="5">
    <source>
        <dbReference type="Proteomes" id="UP000887540"/>
    </source>
</evidence>
<dbReference type="Proteomes" id="UP000887540">
    <property type="component" value="Unplaced"/>
</dbReference>
<proteinExistence type="predicted"/>
<evidence type="ECO:0000259" key="4">
    <source>
        <dbReference type="PROSITE" id="PS51843"/>
    </source>
</evidence>
<protein>
    <submittedName>
        <fullName evidence="6">NR LBD domain-containing protein</fullName>
    </submittedName>
</protein>
<sequence length="247" mass="29456">MQRLNYGFALFYNEIKPRDPIQIKYGFDMLALHIHEGKFLIQLAKMLMFCEQFASLNYKDKYKLLKNSWRLIYQLERYYSSIEYFGCDINDGRLMLDDTTAVDLNKINCDKEIDQEKFNKFHGLWVPFLNKQLNLLINPMKSLKLTEYELVYLIAQILWTLQDDEDYSEQTRLVAEEVSEQIASELHNYYLYQIGLTNYAHRLVNLTKLIESSKVVNNAKKDVFILAKIFLSCKFDIKKSELFDWKE</sequence>
<keyword evidence="5" id="KW-1185">Reference proteome</keyword>
<accession>A0A914ENR9</accession>
<dbReference type="SUPFAM" id="SSF48508">
    <property type="entry name" value="Nuclear receptor ligand-binding domain"/>
    <property type="match status" value="1"/>
</dbReference>
<evidence type="ECO:0000256" key="2">
    <source>
        <dbReference type="ARBA" id="ARBA00023163"/>
    </source>
</evidence>
<evidence type="ECO:0000313" key="6">
    <source>
        <dbReference type="WBParaSite" id="ACRNAN_scaffold9833.g22035.t1"/>
    </source>
</evidence>
<dbReference type="Gene3D" id="1.10.565.10">
    <property type="entry name" value="Retinoid X Receptor"/>
    <property type="match status" value="1"/>
</dbReference>
<dbReference type="PANTHER" id="PTHR45680">
    <property type="entry name" value="NUCLEAR HORMONE RECEPTOR FAMILY"/>
    <property type="match status" value="1"/>
</dbReference>
<dbReference type="AlphaFoldDB" id="A0A914ENR9"/>
<dbReference type="PANTHER" id="PTHR45680:SF29">
    <property type="entry name" value="NUCLEAR HORMONE RECEPTOR FAMILY"/>
    <property type="match status" value="1"/>
</dbReference>
<keyword evidence="2" id="KW-0804">Transcription</keyword>
<dbReference type="SMART" id="SM00430">
    <property type="entry name" value="HOLI"/>
    <property type="match status" value="1"/>
</dbReference>
<feature type="domain" description="NR LBD" evidence="4">
    <location>
        <begin position="1"/>
        <end position="246"/>
    </location>
</feature>
<organism evidence="5 6">
    <name type="scientific">Acrobeloides nanus</name>
    <dbReference type="NCBI Taxonomy" id="290746"/>
    <lineage>
        <taxon>Eukaryota</taxon>
        <taxon>Metazoa</taxon>
        <taxon>Ecdysozoa</taxon>
        <taxon>Nematoda</taxon>
        <taxon>Chromadorea</taxon>
        <taxon>Rhabditida</taxon>
        <taxon>Tylenchina</taxon>
        <taxon>Cephalobomorpha</taxon>
        <taxon>Cephaloboidea</taxon>
        <taxon>Cephalobidae</taxon>
        <taxon>Acrobeloides</taxon>
    </lineage>
</organism>
<dbReference type="WBParaSite" id="ACRNAN_scaffold9833.g22035.t1">
    <property type="protein sequence ID" value="ACRNAN_scaffold9833.g22035.t1"/>
    <property type="gene ID" value="ACRNAN_scaffold9833.g22035"/>
</dbReference>
<keyword evidence="1" id="KW-0805">Transcription regulation</keyword>
<reference evidence="6" key="1">
    <citation type="submission" date="2022-11" db="UniProtKB">
        <authorList>
            <consortium name="WormBaseParasite"/>
        </authorList>
    </citation>
    <scope>IDENTIFICATION</scope>
</reference>
<evidence type="ECO:0000256" key="1">
    <source>
        <dbReference type="ARBA" id="ARBA00023015"/>
    </source>
</evidence>
<dbReference type="Pfam" id="PF00104">
    <property type="entry name" value="Hormone_recep"/>
    <property type="match status" value="1"/>
</dbReference>